<dbReference type="CDD" id="cd17546">
    <property type="entry name" value="REC_hyHK_CKI1_RcsC-like"/>
    <property type="match status" value="1"/>
</dbReference>
<feature type="modified residue" description="4-aspartylphosphate" evidence="3">
    <location>
        <position position="89"/>
    </location>
</feature>
<keyword evidence="7" id="KW-1185">Reference proteome</keyword>
<keyword evidence="1 3" id="KW-0597">Phosphoprotein</keyword>
<dbReference type="RefSeq" id="WP_169363486.1">
    <property type="nucleotide sequence ID" value="NZ_JAAVJL010000001.1"/>
</dbReference>
<name>A0ABX1LUY1_9CYAN</name>
<dbReference type="PANTHER" id="PTHR45339:SF1">
    <property type="entry name" value="HYBRID SIGNAL TRANSDUCTION HISTIDINE KINASE J"/>
    <property type="match status" value="1"/>
</dbReference>
<feature type="region of interest" description="Disordered" evidence="4">
    <location>
        <begin position="1"/>
        <end position="32"/>
    </location>
</feature>
<evidence type="ECO:0000256" key="4">
    <source>
        <dbReference type="SAM" id="MobiDB-lite"/>
    </source>
</evidence>
<accession>A0ABX1LUY1</accession>
<comment type="caution">
    <text evidence="6">The sequence shown here is derived from an EMBL/GenBank/DDBJ whole genome shotgun (WGS) entry which is preliminary data.</text>
</comment>
<dbReference type="PROSITE" id="PS50110">
    <property type="entry name" value="RESPONSE_REGULATORY"/>
    <property type="match status" value="1"/>
</dbReference>
<keyword evidence="2" id="KW-0902">Two-component regulatory system</keyword>
<evidence type="ECO:0000256" key="3">
    <source>
        <dbReference type="PROSITE-ProRule" id="PRU00169"/>
    </source>
</evidence>
<dbReference type="Pfam" id="PF00072">
    <property type="entry name" value="Response_reg"/>
    <property type="match status" value="1"/>
</dbReference>
<reference evidence="6 7" key="1">
    <citation type="submission" date="2020-03" db="EMBL/GenBank/DDBJ databases">
        <title>Draft Genome Sequence of 2-Methylisoborneol Producing Pseudanabaena yagii Strain GIHE-NHR1 Isolated from North Han River in South Korea.</title>
        <authorList>
            <person name="Jeong J."/>
        </authorList>
    </citation>
    <scope>NUCLEOTIDE SEQUENCE [LARGE SCALE GENOMIC DNA]</scope>
    <source>
        <strain evidence="6 7">GIHE-NHR1</strain>
    </source>
</reference>
<sequence length="167" mass="18439">MDTLGNLDQSVSSNEAPNYNPHNANLSNPSPPSSVATPLSILLAEDNLVNQKVALRVLKHLGYQADVVENGQAVIEAIANKSYDLILMDIQMPEMDGLEATQYIRNQELESQLPPIAIIAVTANATHDDQDICRQAGMNDYISKPIQIDKLKNILQQYESLKNNQNQ</sequence>
<feature type="domain" description="Response regulatory" evidence="5">
    <location>
        <begin position="40"/>
        <end position="159"/>
    </location>
</feature>
<evidence type="ECO:0000256" key="2">
    <source>
        <dbReference type="ARBA" id="ARBA00023012"/>
    </source>
</evidence>
<proteinExistence type="predicted"/>
<dbReference type="Gene3D" id="3.40.50.2300">
    <property type="match status" value="1"/>
</dbReference>
<dbReference type="SMART" id="SM00448">
    <property type="entry name" value="REC"/>
    <property type="match status" value="1"/>
</dbReference>
<dbReference type="InterPro" id="IPR011006">
    <property type="entry name" value="CheY-like_superfamily"/>
</dbReference>
<protein>
    <submittedName>
        <fullName evidence="6">Response regulator</fullName>
    </submittedName>
</protein>
<dbReference type="Proteomes" id="UP000738376">
    <property type="component" value="Unassembled WGS sequence"/>
</dbReference>
<gene>
    <name evidence="6" type="ORF">HC246_11380</name>
</gene>
<organism evidence="6 7">
    <name type="scientific">Pseudanabaena yagii GIHE-NHR1</name>
    <dbReference type="NCBI Taxonomy" id="2722753"/>
    <lineage>
        <taxon>Bacteria</taxon>
        <taxon>Bacillati</taxon>
        <taxon>Cyanobacteriota</taxon>
        <taxon>Cyanophyceae</taxon>
        <taxon>Pseudanabaenales</taxon>
        <taxon>Pseudanabaenaceae</taxon>
        <taxon>Pseudanabaena</taxon>
        <taxon>Pseudanabaena yagii</taxon>
    </lineage>
</organism>
<evidence type="ECO:0000256" key="1">
    <source>
        <dbReference type="ARBA" id="ARBA00022553"/>
    </source>
</evidence>
<dbReference type="EMBL" id="JAAVJL010000001">
    <property type="protein sequence ID" value="NMF58604.1"/>
    <property type="molecule type" value="Genomic_DNA"/>
</dbReference>
<evidence type="ECO:0000313" key="6">
    <source>
        <dbReference type="EMBL" id="NMF58604.1"/>
    </source>
</evidence>
<evidence type="ECO:0000259" key="5">
    <source>
        <dbReference type="PROSITE" id="PS50110"/>
    </source>
</evidence>
<feature type="compositionally biased region" description="Polar residues" evidence="4">
    <location>
        <begin position="1"/>
        <end position="17"/>
    </location>
</feature>
<dbReference type="InterPro" id="IPR001789">
    <property type="entry name" value="Sig_transdc_resp-reg_receiver"/>
</dbReference>
<dbReference type="SUPFAM" id="SSF52172">
    <property type="entry name" value="CheY-like"/>
    <property type="match status" value="1"/>
</dbReference>
<dbReference type="PANTHER" id="PTHR45339">
    <property type="entry name" value="HYBRID SIGNAL TRANSDUCTION HISTIDINE KINASE J"/>
    <property type="match status" value="1"/>
</dbReference>
<evidence type="ECO:0000313" key="7">
    <source>
        <dbReference type="Proteomes" id="UP000738376"/>
    </source>
</evidence>